<dbReference type="GO" id="GO:0003677">
    <property type="term" value="F:DNA binding"/>
    <property type="evidence" value="ECO:0007669"/>
    <property type="project" value="UniProtKB-KW"/>
</dbReference>
<dbReference type="CDD" id="cd04481">
    <property type="entry name" value="RPA1_DBD_B_like"/>
    <property type="match status" value="1"/>
</dbReference>
<dbReference type="Pfam" id="PF02902">
    <property type="entry name" value="Peptidase_C48"/>
    <property type="match status" value="1"/>
</dbReference>
<dbReference type="GO" id="GO:0008234">
    <property type="term" value="F:cysteine-type peptidase activity"/>
    <property type="evidence" value="ECO:0007669"/>
    <property type="project" value="InterPro"/>
</dbReference>
<evidence type="ECO:0000259" key="6">
    <source>
        <dbReference type="PROSITE" id="PS50600"/>
    </source>
</evidence>
<comment type="caution">
    <text evidence="7">The sequence shown here is derived from an EMBL/GenBank/DDBJ whole genome shotgun (WGS) entry which is preliminary data.</text>
</comment>
<feature type="domain" description="Ubiquitin-like protease family profile" evidence="6">
    <location>
        <begin position="139"/>
        <end position="654"/>
    </location>
</feature>
<accession>A0A8S9KHS1</accession>
<dbReference type="InterPro" id="IPR031657">
    <property type="entry name" value="REPA_OB_2"/>
</dbReference>
<dbReference type="GO" id="GO:0006508">
    <property type="term" value="P:proteolysis"/>
    <property type="evidence" value="ECO:0007669"/>
    <property type="project" value="UniProtKB-KW"/>
</dbReference>
<feature type="compositionally biased region" description="Polar residues" evidence="5">
    <location>
        <begin position="598"/>
        <end position="607"/>
    </location>
</feature>
<dbReference type="AlphaFoldDB" id="A0A8S9KHS1"/>
<name>A0A8S9KHS1_BRACR</name>
<reference evidence="7" key="1">
    <citation type="submission" date="2019-12" db="EMBL/GenBank/DDBJ databases">
        <title>Genome sequencing and annotation of Brassica cretica.</title>
        <authorList>
            <person name="Studholme D.J."/>
            <person name="Sarris P.F."/>
        </authorList>
    </citation>
    <scope>NUCLEOTIDE SEQUENCE</scope>
    <source>
        <strain evidence="7">PFS-102/07</strain>
        <tissue evidence="7">Leaf</tissue>
    </source>
</reference>
<keyword evidence="2" id="KW-0645">Protease</keyword>
<dbReference type="Gene3D" id="3.40.395.10">
    <property type="entry name" value="Adenoviral Proteinase, Chain A"/>
    <property type="match status" value="1"/>
</dbReference>
<sequence length="713" mass="81348">MEFPKPVEAVGKVAPPKAGGEASVKEINAELQGTEDEERYDSCKDDMSTDSQIQENPRDLCGETDADSEDVGSGGKRHRMRSSKISGVYTPDPRVKKLFKSEEKVEYKPIAKTDRTQFKKFAEILRENPEQMWDIATGHSVCNHFFLEIVERGKWMFDEHMHVIMNMLRRRRGIYLQKERMVILDQYFIKTIQSNWSAFSADNDKLQFEWGKNVAKYVTGKSKGQKMKLGLGRDVDTVYIPMNWGGDHWVGLCIKLTEGHVTVFDSYVPHTEIEGQKIHASCRRSLMYRVQRDLPVGEWRVVENFKISGTGGQYRPTKLQYKMTILGDTTISRTDYRNDNHFLSLARYEEIGTKNLKTYFLIDILGQVVDLGRIMTVEVKGEERKRVLFCLRDTSGNEVAFCLWGQYAEQIESHIAESKDDTIICLIRFAKISEFRGELQITNAYDASLLMLNPKWRKLLILNRSVDSVSNLFQITPQQRSSVSALSSQDLRSTEINPVHFPNQCLQRKNKRRILDDITNIYQTPISNNSNARDHLCTSTPKTPSIKRRCVLGVSSASNLTKNTPEPRSCLTAFASQDLRSTEKENTHVPNQRKQRSSKTSVGNDITNVDETFTYHTVETSENTSDQIGVDHTEYDEEEMADCDVNIEGIIEEIDAELEFDVSSQESTDSENDDVELDVSIGEIKNHCAKEVSRKIKPLTTSSKCKSKGTRLI</sequence>
<dbReference type="SUPFAM" id="SSF50249">
    <property type="entry name" value="Nucleic acid-binding proteins"/>
    <property type="match status" value="1"/>
</dbReference>
<organism evidence="7">
    <name type="scientific">Brassica cretica</name>
    <name type="common">Mustard</name>
    <dbReference type="NCBI Taxonomy" id="69181"/>
    <lineage>
        <taxon>Eukaryota</taxon>
        <taxon>Viridiplantae</taxon>
        <taxon>Streptophyta</taxon>
        <taxon>Embryophyta</taxon>
        <taxon>Tracheophyta</taxon>
        <taxon>Spermatophyta</taxon>
        <taxon>Magnoliopsida</taxon>
        <taxon>eudicotyledons</taxon>
        <taxon>Gunneridae</taxon>
        <taxon>Pentapetalae</taxon>
        <taxon>rosids</taxon>
        <taxon>malvids</taxon>
        <taxon>Brassicales</taxon>
        <taxon>Brassicaceae</taxon>
        <taxon>Brassiceae</taxon>
        <taxon>Brassica</taxon>
    </lineage>
</organism>
<dbReference type="InterPro" id="IPR003871">
    <property type="entry name" value="RFA1B/D_OB_1st"/>
</dbReference>
<feature type="region of interest" description="Disordered" evidence="5">
    <location>
        <begin position="1"/>
        <end position="82"/>
    </location>
</feature>
<evidence type="ECO:0000313" key="7">
    <source>
        <dbReference type="EMBL" id="KAF2594820.1"/>
    </source>
</evidence>
<gene>
    <name evidence="7" type="ORF">F2Q70_00042553</name>
</gene>
<keyword evidence="3" id="KW-0378">Hydrolase</keyword>
<dbReference type="InterPro" id="IPR012340">
    <property type="entry name" value="NA-bd_OB-fold"/>
</dbReference>
<evidence type="ECO:0000256" key="3">
    <source>
        <dbReference type="ARBA" id="ARBA00022801"/>
    </source>
</evidence>
<evidence type="ECO:0000256" key="5">
    <source>
        <dbReference type="SAM" id="MobiDB-lite"/>
    </source>
</evidence>
<dbReference type="InterPro" id="IPR038765">
    <property type="entry name" value="Papain-like_cys_pep_sf"/>
</dbReference>
<dbReference type="Pfam" id="PF02721">
    <property type="entry name" value="DUF223"/>
    <property type="match status" value="1"/>
</dbReference>
<dbReference type="SUPFAM" id="SSF54001">
    <property type="entry name" value="Cysteine proteinases"/>
    <property type="match status" value="1"/>
</dbReference>
<feature type="region of interest" description="Disordered" evidence="5">
    <location>
        <begin position="575"/>
        <end position="607"/>
    </location>
</feature>
<dbReference type="Pfam" id="PF16900">
    <property type="entry name" value="REPA_OB_2"/>
    <property type="match status" value="1"/>
</dbReference>
<dbReference type="PROSITE" id="PS50600">
    <property type="entry name" value="ULP_PROTEASE"/>
    <property type="match status" value="1"/>
</dbReference>
<dbReference type="InterPro" id="IPR003653">
    <property type="entry name" value="Peptidase_C48_C"/>
</dbReference>
<dbReference type="EMBL" id="QGKY02000164">
    <property type="protein sequence ID" value="KAF2594820.1"/>
    <property type="molecule type" value="Genomic_DNA"/>
</dbReference>
<dbReference type="Gene3D" id="2.40.50.140">
    <property type="entry name" value="Nucleic acid-binding proteins"/>
    <property type="match status" value="1"/>
</dbReference>
<proteinExistence type="inferred from homology"/>
<comment type="similarity">
    <text evidence="1">Belongs to the peptidase C48 family.</text>
</comment>
<evidence type="ECO:0000256" key="4">
    <source>
        <dbReference type="ARBA" id="ARBA00023125"/>
    </source>
</evidence>
<evidence type="ECO:0000256" key="1">
    <source>
        <dbReference type="ARBA" id="ARBA00005234"/>
    </source>
</evidence>
<evidence type="ECO:0000256" key="2">
    <source>
        <dbReference type="ARBA" id="ARBA00022670"/>
    </source>
</evidence>
<protein>
    <recommendedName>
        <fullName evidence="6">Ubiquitin-like protease family profile domain-containing protein</fullName>
    </recommendedName>
</protein>
<keyword evidence="4" id="KW-0238">DNA-binding</keyword>